<sequence length="81" mass="9017">MQEASAPEFPSFSGGFMPKMGFAVVFPVFFKALFNKDTSIIFVNIASSYSVTLLNLCHYSPCCGVSTIFMTIQWCQVGEIW</sequence>
<keyword evidence="3" id="KW-1185">Reference proteome</keyword>
<evidence type="ECO:0000313" key="2">
    <source>
        <dbReference type="EMBL" id="KAG8565621.1"/>
    </source>
</evidence>
<keyword evidence="1" id="KW-1133">Transmembrane helix</keyword>
<dbReference type="AlphaFoldDB" id="A0AAV7AVL8"/>
<evidence type="ECO:0000313" key="3">
    <source>
        <dbReference type="Proteomes" id="UP000824782"/>
    </source>
</evidence>
<name>A0AAV7AVL8_ENGPU</name>
<protein>
    <submittedName>
        <fullName evidence="2">Uncharacterized protein</fullName>
    </submittedName>
</protein>
<comment type="caution">
    <text evidence="2">The sequence shown here is derived from an EMBL/GenBank/DDBJ whole genome shotgun (WGS) entry which is preliminary data.</text>
</comment>
<dbReference type="Proteomes" id="UP000824782">
    <property type="component" value="Unassembled WGS sequence"/>
</dbReference>
<keyword evidence="1" id="KW-0472">Membrane</keyword>
<feature type="transmembrane region" description="Helical" evidence="1">
    <location>
        <begin position="16"/>
        <end position="34"/>
    </location>
</feature>
<gene>
    <name evidence="2" type="ORF">GDO81_012923</name>
</gene>
<dbReference type="EMBL" id="WNYA01000006">
    <property type="protein sequence ID" value="KAG8565621.1"/>
    <property type="molecule type" value="Genomic_DNA"/>
</dbReference>
<evidence type="ECO:0000256" key="1">
    <source>
        <dbReference type="SAM" id="Phobius"/>
    </source>
</evidence>
<accession>A0AAV7AVL8</accession>
<proteinExistence type="predicted"/>
<organism evidence="2 3">
    <name type="scientific">Engystomops pustulosus</name>
    <name type="common">Tungara frog</name>
    <name type="synonym">Physalaemus pustulosus</name>
    <dbReference type="NCBI Taxonomy" id="76066"/>
    <lineage>
        <taxon>Eukaryota</taxon>
        <taxon>Metazoa</taxon>
        <taxon>Chordata</taxon>
        <taxon>Craniata</taxon>
        <taxon>Vertebrata</taxon>
        <taxon>Euteleostomi</taxon>
        <taxon>Amphibia</taxon>
        <taxon>Batrachia</taxon>
        <taxon>Anura</taxon>
        <taxon>Neobatrachia</taxon>
        <taxon>Hyloidea</taxon>
        <taxon>Leptodactylidae</taxon>
        <taxon>Leiuperinae</taxon>
        <taxon>Engystomops</taxon>
    </lineage>
</organism>
<reference evidence="2" key="1">
    <citation type="thesis" date="2020" institute="ProQuest LLC" country="789 East Eisenhower Parkway, Ann Arbor, MI, USA">
        <title>Comparative Genomics and Chromosome Evolution.</title>
        <authorList>
            <person name="Mudd A.B."/>
        </authorList>
    </citation>
    <scope>NUCLEOTIDE SEQUENCE</scope>
    <source>
        <strain evidence="2">237g6f4</strain>
        <tissue evidence="2">Blood</tissue>
    </source>
</reference>
<keyword evidence="1" id="KW-0812">Transmembrane</keyword>